<comment type="similarity">
    <text evidence="1">Belongs to the peptidase C48 family.</text>
</comment>
<protein>
    <recommendedName>
        <fullName evidence="4">Ubiquitin-like protease family profile domain-containing protein</fullName>
    </recommendedName>
</protein>
<evidence type="ECO:0000313" key="6">
    <source>
        <dbReference type="Proteomes" id="UP000245207"/>
    </source>
</evidence>
<comment type="caution">
    <text evidence="5">The sequence shown here is derived from an EMBL/GenBank/DDBJ whole genome shotgun (WGS) entry which is preliminary data.</text>
</comment>
<keyword evidence="2" id="KW-0645">Protease</keyword>
<dbReference type="GO" id="GO:0008234">
    <property type="term" value="F:cysteine-type peptidase activity"/>
    <property type="evidence" value="ECO:0007669"/>
    <property type="project" value="InterPro"/>
</dbReference>
<evidence type="ECO:0000256" key="2">
    <source>
        <dbReference type="ARBA" id="ARBA00022670"/>
    </source>
</evidence>
<accession>A0A2U1LH74</accession>
<evidence type="ECO:0000256" key="1">
    <source>
        <dbReference type="ARBA" id="ARBA00005234"/>
    </source>
</evidence>
<evidence type="ECO:0000313" key="5">
    <source>
        <dbReference type="EMBL" id="PWA48348.1"/>
    </source>
</evidence>
<organism evidence="5 6">
    <name type="scientific">Artemisia annua</name>
    <name type="common">Sweet wormwood</name>
    <dbReference type="NCBI Taxonomy" id="35608"/>
    <lineage>
        <taxon>Eukaryota</taxon>
        <taxon>Viridiplantae</taxon>
        <taxon>Streptophyta</taxon>
        <taxon>Embryophyta</taxon>
        <taxon>Tracheophyta</taxon>
        <taxon>Spermatophyta</taxon>
        <taxon>Magnoliopsida</taxon>
        <taxon>eudicotyledons</taxon>
        <taxon>Gunneridae</taxon>
        <taxon>Pentapetalae</taxon>
        <taxon>asterids</taxon>
        <taxon>campanulids</taxon>
        <taxon>Asterales</taxon>
        <taxon>Asteraceae</taxon>
        <taxon>Asteroideae</taxon>
        <taxon>Anthemideae</taxon>
        <taxon>Artemisiinae</taxon>
        <taxon>Artemisia</taxon>
    </lineage>
</organism>
<dbReference type="Gene3D" id="3.40.395.10">
    <property type="entry name" value="Adenoviral Proteinase, Chain A"/>
    <property type="match status" value="1"/>
</dbReference>
<dbReference type="Pfam" id="PF02902">
    <property type="entry name" value="Peptidase_C48"/>
    <property type="match status" value="1"/>
</dbReference>
<name>A0A2U1LH74_ARTAN</name>
<dbReference type="SUPFAM" id="SSF54001">
    <property type="entry name" value="Cysteine proteinases"/>
    <property type="match status" value="1"/>
</dbReference>
<evidence type="ECO:0000259" key="4">
    <source>
        <dbReference type="Pfam" id="PF02902"/>
    </source>
</evidence>
<evidence type="ECO:0000256" key="3">
    <source>
        <dbReference type="ARBA" id="ARBA00022801"/>
    </source>
</evidence>
<dbReference type="Proteomes" id="UP000245207">
    <property type="component" value="Unassembled WGS sequence"/>
</dbReference>
<sequence length="250" mass="29156">MTFVFKDPGDEEKDVSASLNTTAMVSLLPRSVVREFWEQLDGEARLHAAIMGRLNVRFTYATYMAGLGDVPTQDFTSFTKSRLHLDVWVDLMWTFRPSDDDWAMDGTFFSAQIMSNKYMLRPYWANGVKYPVHWADVEKVLFPINEPREHWALGELHIRTGVLTIYDSLPKYLRKQEWWTKTMPAKFEYVLPKYLKEQGVLQAKGVDVDGYQITWKDGEDAPHQSGVLAIAYRERIVDYLWKYKLEYTGS</sequence>
<dbReference type="InterPro" id="IPR038765">
    <property type="entry name" value="Papain-like_cys_pep_sf"/>
</dbReference>
<dbReference type="GO" id="GO:0006508">
    <property type="term" value="P:proteolysis"/>
    <property type="evidence" value="ECO:0007669"/>
    <property type="project" value="UniProtKB-KW"/>
</dbReference>
<reference evidence="5 6" key="1">
    <citation type="journal article" date="2018" name="Mol. Plant">
        <title>The genome of Artemisia annua provides insight into the evolution of Asteraceae family and artemisinin biosynthesis.</title>
        <authorList>
            <person name="Shen Q."/>
            <person name="Zhang L."/>
            <person name="Liao Z."/>
            <person name="Wang S."/>
            <person name="Yan T."/>
            <person name="Shi P."/>
            <person name="Liu M."/>
            <person name="Fu X."/>
            <person name="Pan Q."/>
            <person name="Wang Y."/>
            <person name="Lv Z."/>
            <person name="Lu X."/>
            <person name="Zhang F."/>
            <person name="Jiang W."/>
            <person name="Ma Y."/>
            <person name="Chen M."/>
            <person name="Hao X."/>
            <person name="Li L."/>
            <person name="Tang Y."/>
            <person name="Lv G."/>
            <person name="Zhou Y."/>
            <person name="Sun X."/>
            <person name="Brodelius P.E."/>
            <person name="Rose J.K.C."/>
            <person name="Tang K."/>
        </authorList>
    </citation>
    <scope>NUCLEOTIDE SEQUENCE [LARGE SCALE GENOMIC DNA]</scope>
    <source>
        <strain evidence="6">cv. Huhao1</strain>
        <tissue evidence="5">Leaf</tissue>
    </source>
</reference>
<proteinExistence type="inferred from homology"/>
<dbReference type="OrthoDB" id="1751519at2759"/>
<dbReference type="InterPro" id="IPR003653">
    <property type="entry name" value="Peptidase_C48_C"/>
</dbReference>
<keyword evidence="3" id="KW-0378">Hydrolase</keyword>
<dbReference type="EMBL" id="PKPP01009397">
    <property type="protein sequence ID" value="PWA48348.1"/>
    <property type="molecule type" value="Genomic_DNA"/>
</dbReference>
<feature type="domain" description="Ubiquitin-like protease family profile" evidence="4">
    <location>
        <begin position="134"/>
        <end position="179"/>
    </location>
</feature>
<keyword evidence="6" id="KW-1185">Reference proteome</keyword>
<dbReference type="AlphaFoldDB" id="A0A2U1LH74"/>
<gene>
    <name evidence="5" type="ORF">CTI12_AA491310</name>
</gene>